<dbReference type="EMBL" id="QXNG01000007">
    <property type="protein sequence ID" value="THA17759.1"/>
    <property type="molecule type" value="Genomic_DNA"/>
</dbReference>
<evidence type="ECO:0000313" key="2">
    <source>
        <dbReference type="Proteomes" id="UP000310576"/>
    </source>
</evidence>
<dbReference type="Proteomes" id="UP000310576">
    <property type="component" value="Unassembled WGS sequence"/>
</dbReference>
<dbReference type="InterPro" id="IPR037226">
    <property type="entry name" value="CAC2185-like_sf"/>
</dbReference>
<gene>
    <name evidence="1" type="ORF">D3M76_00945</name>
</gene>
<protein>
    <submittedName>
        <fullName evidence="1">DUF1919 domain-containing protein</fullName>
    </submittedName>
</protein>
<dbReference type="SUPFAM" id="SSF142795">
    <property type="entry name" value="CAC2185-like"/>
    <property type="match status" value="1"/>
</dbReference>
<proteinExistence type="predicted"/>
<name>A0A4S2PCT0_9PAST</name>
<organism evidence="1 2">
    <name type="scientific">Rodentibacter pneumotropicus</name>
    <dbReference type="NCBI Taxonomy" id="758"/>
    <lineage>
        <taxon>Bacteria</taxon>
        <taxon>Pseudomonadati</taxon>
        <taxon>Pseudomonadota</taxon>
        <taxon>Gammaproteobacteria</taxon>
        <taxon>Pasteurellales</taxon>
        <taxon>Pasteurellaceae</taxon>
        <taxon>Rodentibacter</taxon>
    </lineage>
</organism>
<sequence>MTESGDTLLLSKIKTTVNQLQRKFINHQLKSRLKNHGMTVISANCVGAFVLHDLGEPFNSPFVNLYLSPKNFIRYLQNIDFYQRQSLEFIFSEKNYPIGKLADIEIHFMHYRDEQEAREKWQTRSARINPDNLFIIMTDKDGTQGITYENLVAFDQLPFKNKVVFTHKPYPELRTAFYIKGFEQHNQVGDLFAFSGWNGMKYYDQFDYVAWFNQT</sequence>
<dbReference type="AlphaFoldDB" id="A0A4S2PCT0"/>
<dbReference type="Pfam" id="PF08942">
    <property type="entry name" value="DUF1919"/>
    <property type="match status" value="1"/>
</dbReference>
<reference evidence="1 2" key="1">
    <citation type="journal article" date="2019" name="Vet. Microbiol.">
        <title>Development of multi locus sequence typing (MLST) of Rodentibacter pneumotropicus.</title>
        <authorList>
            <person name="Adhikary S."/>
            <person name="Bisgaard M."/>
            <person name="Boot R."/>
            <person name="Benga L."/>
            <person name="Nicklas W."/>
            <person name="Christensen H."/>
        </authorList>
    </citation>
    <scope>NUCLEOTIDE SEQUENCE [LARGE SCALE GENOMIC DNA]</scope>
    <source>
        <strain evidence="1 2">1596_07</strain>
    </source>
</reference>
<comment type="caution">
    <text evidence="1">The sequence shown here is derived from an EMBL/GenBank/DDBJ whole genome shotgun (WGS) entry which is preliminary data.</text>
</comment>
<evidence type="ECO:0000313" key="1">
    <source>
        <dbReference type="EMBL" id="THA17759.1"/>
    </source>
</evidence>
<accession>A0A4S2PCT0</accession>
<dbReference type="RefSeq" id="WP_136124449.1">
    <property type="nucleotide sequence ID" value="NZ_CAJUGY010000009.1"/>
</dbReference>
<dbReference type="InterPro" id="IPR015037">
    <property type="entry name" value="DUF1919"/>
</dbReference>